<reference evidence="4" key="1">
    <citation type="submission" date="2016-10" db="EMBL/GenBank/DDBJ databases">
        <title>Sequence of Gallionella enrichment culture.</title>
        <authorList>
            <person name="Poehlein A."/>
            <person name="Muehling M."/>
            <person name="Daniel R."/>
        </authorList>
    </citation>
    <scope>NUCLEOTIDE SEQUENCE</scope>
</reference>
<dbReference type="GO" id="GO:0016810">
    <property type="term" value="F:hydrolase activity, acting on carbon-nitrogen (but not peptide) bonds"/>
    <property type="evidence" value="ECO:0007669"/>
    <property type="project" value="InterPro"/>
</dbReference>
<dbReference type="Pfam" id="PF01522">
    <property type="entry name" value="Polysacc_deac_1"/>
    <property type="match status" value="1"/>
</dbReference>
<dbReference type="CDD" id="cd10917">
    <property type="entry name" value="CE4_NodB_like_6s_7s"/>
    <property type="match status" value="1"/>
</dbReference>
<dbReference type="Gene3D" id="3.20.20.370">
    <property type="entry name" value="Glycoside hydrolase/deacetylase"/>
    <property type="match status" value="1"/>
</dbReference>
<dbReference type="InterPro" id="IPR002509">
    <property type="entry name" value="NODB_dom"/>
</dbReference>
<feature type="domain" description="NodB homology" evidence="3">
    <location>
        <begin position="1"/>
        <end position="174"/>
    </location>
</feature>
<dbReference type="PROSITE" id="PS51677">
    <property type="entry name" value="NODB"/>
    <property type="match status" value="1"/>
</dbReference>
<name>A0A1J5PY52_9ZZZZ</name>
<dbReference type="PANTHER" id="PTHR10587">
    <property type="entry name" value="GLYCOSYL TRANSFERASE-RELATED"/>
    <property type="match status" value="1"/>
</dbReference>
<evidence type="ECO:0000256" key="2">
    <source>
        <dbReference type="ARBA" id="ARBA00022801"/>
    </source>
</evidence>
<evidence type="ECO:0000313" key="4">
    <source>
        <dbReference type="EMBL" id="OIQ75848.1"/>
    </source>
</evidence>
<sequence length="181" mass="19364">MRPILDTLARYDVAATFFVTGAFARAYPDAVRAITAAGHPIGNHSDTHPDFTVTTTAEIQTQLAAAERAIVALTGRPAAPLFRFPYGARTTLDIQVVNAAGYVPFRWTVDTLGWKGTSGGIDAATVIRRVLDTAQPGQIVLMHVGANPTDGTTLDADALPRVIEELSARGYGFVDLREMLP</sequence>
<dbReference type="AlphaFoldDB" id="A0A1J5PY52"/>
<dbReference type="EMBL" id="MLJW01002038">
    <property type="protein sequence ID" value="OIQ75848.1"/>
    <property type="molecule type" value="Genomic_DNA"/>
</dbReference>
<evidence type="ECO:0000256" key="1">
    <source>
        <dbReference type="ARBA" id="ARBA00022723"/>
    </source>
</evidence>
<dbReference type="SUPFAM" id="SSF88713">
    <property type="entry name" value="Glycoside hydrolase/deacetylase"/>
    <property type="match status" value="1"/>
</dbReference>
<dbReference type="GO" id="GO:0005975">
    <property type="term" value="P:carbohydrate metabolic process"/>
    <property type="evidence" value="ECO:0007669"/>
    <property type="project" value="InterPro"/>
</dbReference>
<dbReference type="GO" id="GO:0016020">
    <property type="term" value="C:membrane"/>
    <property type="evidence" value="ECO:0007669"/>
    <property type="project" value="TreeGrafter"/>
</dbReference>
<dbReference type="InterPro" id="IPR011330">
    <property type="entry name" value="Glyco_hydro/deAcase_b/a-brl"/>
</dbReference>
<proteinExistence type="predicted"/>
<accession>A0A1J5PY52</accession>
<comment type="caution">
    <text evidence="4">The sequence shown here is derived from an EMBL/GenBank/DDBJ whole genome shotgun (WGS) entry which is preliminary data.</text>
</comment>
<protein>
    <submittedName>
        <fullName evidence="4">Peptidoglycan-N-acetylglucosamine deacetylase</fullName>
        <ecNumber evidence="4">3.5.1.104</ecNumber>
    </submittedName>
</protein>
<dbReference type="EC" id="3.5.1.104" evidence="4"/>
<dbReference type="GO" id="GO:0046872">
    <property type="term" value="F:metal ion binding"/>
    <property type="evidence" value="ECO:0007669"/>
    <property type="project" value="UniProtKB-KW"/>
</dbReference>
<gene>
    <name evidence="4" type="primary">pgdA_11</name>
    <name evidence="4" type="ORF">GALL_424760</name>
</gene>
<organism evidence="4">
    <name type="scientific">mine drainage metagenome</name>
    <dbReference type="NCBI Taxonomy" id="410659"/>
    <lineage>
        <taxon>unclassified sequences</taxon>
        <taxon>metagenomes</taxon>
        <taxon>ecological metagenomes</taxon>
    </lineage>
</organism>
<keyword evidence="2 4" id="KW-0378">Hydrolase</keyword>
<dbReference type="PANTHER" id="PTHR10587:SF133">
    <property type="entry name" value="CHITIN DEACETYLASE 1-RELATED"/>
    <property type="match status" value="1"/>
</dbReference>
<dbReference type="InterPro" id="IPR050248">
    <property type="entry name" value="Polysacc_deacetylase_ArnD"/>
</dbReference>
<keyword evidence="1" id="KW-0479">Metal-binding</keyword>
<evidence type="ECO:0000259" key="3">
    <source>
        <dbReference type="PROSITE" id="PS51677"/>
    </source>
</evidence>